<feature type="transmembrane region" description="Helical" evidence="5">
    <location>
        <begin position="70"/>
        <end position="92"/>
    </location>
</feature>
<accession>A0A2S0MKV9</accession>
<feature type="transmembrane region" description="Helical" evidence="5">
    <location>
        <begin position="272"/>
        <end position="290"/>
    </location>
</feature>
<dbReference type="Pfam" id="PF00892">
    <property type="entry name" value="EamA"/>
    <property type="match status" value="2"/>
</dbReference>
<proteinExistence type="predicted"/>
<evidence type="ECO:0000256" key="3">
    <source>
        <dbReference type="ARBA" id="ARBA00022989"/>
    </source>
</evidence>
<dbReference type="InterPro" id="IPR050638">
    <property type="entry name" value="AA-Vitamin_Transporters"/>
</dbReference>
<feature type="transmembrane region" description="Helical" evidence="5">
    <location>
        <begin position="98"/>
        <end position="120"/>
    </location>
</feature>
<evidence type="ECO:0000256" key="2">
    <source>
        <dbReference type="ARBA" id="ARBA00022692"/>
    </source>
</evidence>
<feature type="domain" description="EamA" evidence="6">
    <location>
        <begin position="11"/>
        <end position="142"/>
    </location>
</feature>
<keyword evidence="3 5" id="KW-1133">Transmembrane helix</keyword>
<feature type="transmembrane region" description="Helical" evidence="5">
    <location>
        <begin position="247"/>
        <end position="266"/>
    </location>
</feature>
<dbReference type="KEGG" id="thas:C6Y53_01590"/>
<dbReference type="AlphaFoldDB" id="A0A2S0MKV9"/>
<evidence type="ECO:0000256" key="5">
    <source>
        <dbReference type="SAM" id="Phobius"/>
    </source>
</evidence>
<feature type="transmembrane region" description="Helical" evidence="5">
    <location>
        <begin position="155"/>
        <end position="175"/>
    </location>
</feature>
<gene>
    <name evidence="7" type="ORF">C6Y53_01590</name>
</gene>
<dbReference type="SUPFAM" id="SSF103481">
    <property type="entry name" value="Multidrug resistance efflux transporter EmrE"/>
    <property type="match status" value="2"/>
</dbReference>
<keyword evidence="8" id="KW-1185">Reference proteome</keyword>
<evidence type="ECO:0000259" key="6">
    <source>
        <dbReference type="Pfam" id="PF00892"/>
    </source>
</evidence>
<feature type="domain" description="EamA" evidence="6">
    <location>
        <begin position="155"/>
        <end position="290"/>
    </location>
</feature>
<feature type="transmembrane region" description="Helical" evidence="5">
    <location>
        <begin position="127"/>
        <end position="143"/>
    </location>
</feature>
<dbReference type="RefSeq" id="WP_106470839.1">
    <property type="nucleotide sequence ID" value="NZ_CP027665.1"/>
</dbReference>
<evidence type="ECO:0000256" key="4">
    <source>
        <dbReference type="ARBA" id="ARBA00023136"/>
    </source>
</evidence>
<evidence type="ECO:0000256" key="1">
    <source>
        <dbReference type="ARBA" id="ARBA00004141"/>
    </source>
</evidence>
<feature type="transmembrane region" description="Helical" evidence="5">
    <location>
        <begin position="37"/>
        <end position="58"/>
    </location>
</feature>
<dbReference type="Proteomes" id="UP000237655">
    <property type="component" value="Chromosome"/>
</dbReference>
<keyword evidence="4 5" id="KW-0472">Membrane</keyword>
<organism evidence="7 8">
    <name type="scientific">Pukyongiella litopenaei</name>
    <dbReference type="NCBI Taxonomy" id="2605946"/>
    <lineage>
        <taxon>Bacteria</taxon>
        <taxon>Pseudomonadati</taxon>
        <taxon>Pseudomonadota</taxon>
        <taxon>Alphaproteobacteria</taxon>
        <taxon>Rhodobacterales</taxon>
        <taxon>Paracoccaceae</taxon>
        <taxon>Pukyongiella</taxon>
    </lineage>
</organism>
<evidence type="ECO:0000313" key="8">
    <source>
        <dbReference type="Proteomes" id="UP000237655"/>
    </source>
</evidence>
<dbReference type="InterPro" id="IPR037185">
    <property type="entry name" value="EmrE-like"/>
</dbReference>
<name>A0A2S0MKV9_9RHOB</name>
<protein>
    <submittedName>
        <fullName evidence="7">DMT family transporter</fullName>
    </submittedName>
</protein>
<sequence length="307" mass="32156">MTLRQVALYSLILVIAGAGWGMTQPLTKIAVSTGHGPFGLIFWQMLIGAVAMAALLALRGRPLPLHRAALRVYLVIALIGTLLPNSAGYTAIAHLPSGFMSVLLSLVPLYAFPIALLLGLERFAPRRLAGLLIGLAGVALLVLPEASLPDRAALIWVPVALVSGLCYACEGNIVARWGTAGLGPSQVLCGASALGAVLILPVALATGQFISPLAGFGVPERALVVAALIHVAVYAAYVWLVAHAGPVFAVQVSYLVTGFGVLWAMLMLGETYAPYFWAAMALVLAGVFLVQPRRQRVLAPDPAIKQT</sequence>
<dbReference type="EMBL" id="CP027665">
    <property type="protein sequence ID" value="AVO36524.1"/>
    <property type="molecule type" value="Genomic_DNA"/>
</dbReference>
<reference evidence="8" key="1">
    <citation type="submission" date="2018-03" db="EMBL/GenBank/DDBJ databases">
        <title>Genomic analysis of the strain SH-1 isolated from shrimp intestine.</title>
        <authorList>
            <person name="Kim Y.-S."/>
            <person name="Kim S.-E."/>
            <person name="Kim K.-H."/>
        </authorList>
    </citation>
    <scope>NUCLEOTIDE SEQUENCE [LARGE SCALE GENOMIC DNA]</scope>
    <source>
        <strain evidence="8">SH-1</strain>
    </source>
</reference>
<dbReference type="PANTHER" id="PTHR32322:SF9">
    <property type="entry name" value="AMINO-ACID METABOLITE EFFLUX PUMP-RELATED"/>
    <property type="match status" value="1"/>
</dbReference>
<dbReference type="InterPro" id="IPR000620">
    <property type="entry name" value="EamA_dom"/>
</dbReference>
<feature type="transmembrane region" description="Helical" evidence="5">
    <location>
        <begin position="187"/>
        <end position="210"/>
    </location>
</feature>
<comment type="subcellular location">
    <subcellularLocation>
        <location evidence="1">Membrane</location>
        <topology evidence="1">Multi-pass membrane protein</topology>
    </subcellularLocation>
</comment>
<evidence type="ECO:0000313" key="7">
    <source>
        <dbReference type="EMBL" id="AVO36524.1"/>
    </source>
</evidence>
<dbReference type="GO" id="GO:0016020">
    <property type="term" value="C:membrane"/>
    <property type="evidence" value="ECO:0007669"/>
    <property type="project" value="UniProtKB-SubCell"/>
</dbReference>
<keyword evidence="2 5" id="KW-0812">Transmembrane</keyword>
<feature type="transmembrane region" description="Helical" evidence="5">
    <location>
        <begin position="222"/>
        <end position="240"/>
    </location>
</feature>
<dbReference type="PANTHER" id="PTHR32322">
    <property type="entry name" value="INNER MEMBRANE TRANSPORTER"/>
    <property type="match status" value="1"/>
</dbReference>